<dbReference type="Gene3D" id="2.60.40.4100">
    <property type="entry name" value="Zona pellucida, ZP-C domain"/>
    <property type="match status" value="1"/>
</dbReference>
<keyword evidence="4" id="KW-1185">Reference proteome</keyword>
<feature type="non-terminal residue" evidence="5">
    <location>
        <position position="123"/>
    </location>
</feature>
<dbReference type="Pfam" id="PF00100">
    <property type="entry name" value="Zona_pellucida"/>
    <property type="match status" value="1"/>
</dbReference>
<evidence type="ECO:0000313" key="4">
    <source>
        <dbReference type="Proteomes" id="UP000695022"/>
    </source>
</evidence>
<dbReference type="InterPro" id="IPR001507">
    <property type="entry name" value="ZP_dom"/>
</dbReference>
<keyword evidence="2" id="KW-1015">Disulfide bond</keyword>
<dbReference type="InterPro" id="IPR051962">
    <property type="entry name" value="Cuticlin"/>
</dbReference>
<evidence type="ECO:0000259" key="3">
    <source>
        <dbReference type="PROSITE" id="PS51034"/>
    </source>
</evidence>
<organism evidence="4 5">
    <name type="scientific">Priapulus caudatus</name>
    <name type="common">Priapulid worm</name>
    <dbReference type="NCBI Taxonomy" id="37621"/>
    <lineage>
        <taxon>Eukaryota</taxon>
        <taxon>Metazoa</taxon>
        <taxon>Ecdysozoa</taxon>
        <taxon>Scalidophora</taxon>
        <taxon>Priapulida</taxon>
        <taxon>Priapulimorpha</taxon>
        <taxon>Priapulimorphida</taxon>
        <taxon>Priapulidae</taxon>
        <taxon>Priapulus</taxon>
    </lineage>
</organism>
<reference evidence="5" key="1">
    <citation type="submission" date="2025-08" db="UniProtKB">
        <authorList>
            <consortium name="RefSeq"/>
        </authorList>
    </citation>
    <scope>IDENTIFICATION</scope>
</reference>
<sequence>MVPTQGVLNNTGIPPICTMTITDLDGNRVTTTSIGQPLLLKLFVTPRELYGGFARNCYARTANEDWKYELIDEKGCAHDSTLFKNFNESPEGLVAQFNAFKFPGNSYLKFECDVRVCVGQCEP</sequence>
<feature type="domain" description="ZP" evidence="3">
    <location>
        <begin position="1"/>
        <end position="123"/>
    </location>
</feature>
<dbReference type="PANTHER" id="PTHR22907:SF46">
    <property type="entry name" value="ZP DOMAIN-CONTAINING PROTEIN"/>
    <property type="match status" value="1"/>
</dbReference>
<dbReference type="GeneID" id="106820093"/>
<evidence type="ECO:0000256" key="1">
    <source>
        <dbReference type="ARBA" id="ARBA00022729"/>
    </source>
</evidence>
<gene>
    <name evidence="5" type="primary">LOC106820093</name>
</gene>
<dbReference type="InterPro" id="IPR055355">
    <property type="entry name" value="ZP-C"/>
</dbReference>
<dbReference type="PANTHER" id="PTHR22907">
    <property type="entry name" value="GH04558P"/>
    <property type="match status" value="1"/>
</dbReference>
<dbReference type="InterPro" id="IPR042235">
    <property type="entry name" value="ZP-C_dom"/>
</dbReference>
<protein>
    <submittedName>
        <fullName evidence="5">Uncharacterized protein LOC106820093</fullName>
    </submittedName>
</protein>
<accession>A0ABM1F6R7</accession>
<name>A0ABM1F6R7_PRICU</name>
<dbReference type="PROSITE" id="PS51034">
    <property type="entry name" value="ZP_2"/>
    <property type="match status" value="1"/>
</dbReference>
<evidence type="ECO:0000256" key="2">
    <source>
        <dbReference type="ARBA" id="ARBA00023157"/>
    </source>
</evidence>
<keyword evidence="1" id="KW-0732">Signal</keyword>
<dbReference type="RefSeq" id="XP_014680138.1">
    <property type="nucleotide sequence ID" value="XM_014824652.1"/>
</dbReference>
<dbReference type="Proteomes" id="UP000695022">
    <property type="component" value="Unplaced"/>
</dbReference>
<proteinExistence type="predicted"/>
<evidence type="ECO:0000313" key="5">
    <source>
        <dbReference type="RefSeq" id="XP_014680138.1"/>
    </source>
</evidence>